<keyword evidence="2" id="KW-1185">Reference proteome</keyword>
<gene>
    <name evidence="1" type="ORF">CJD50_21725</name>
</gene>
<dbReference type="Proteomes" id="UP000218796">
    <property type="component" value="Unassembled WGS sequence"/>
</dbReference>
<evidence type="ECO:0000313" key="2">
    <source>
        <dbReference type="Proteomes" id="UP000218796"/>
    </source>
</evidence>
<evidence type="ECO:0000313" key="1">
    <source>
        <dbReference type="EMBL" id="PAV94237.1"/>
    </source>
</evidence>
<proteinExistence type="predicted"/>
<dbReference type="RefSeq" id="WP_039187486.1">
    <property type="nucleotide sequence ID" value="NZ_CAUFSP010000033.1"/>
</dbReference>
<protein>
    <recommendedName>
        <fullName evidence="3">DUF2971 domain-containing protein</fullName>
    </recommendedName>
</protein>
<organism evidence="1 2">
    <name type="scientific">Hafnia paralvei</name>
    <dbReference type="NCBI Taxonomy" id="546367"/>
    <lineage>
        <taxon>Bacteria</taxon>
        <taxon>Pseudomonadati</taxon>
        <taxon>Pseudomonadota</taxon>
        <taxon>Gammaproteobacteria</taxon>
        <taxon>Enterobacterales</taxon>
        <taxon>Hafniaceae</taxon>
        <taxon>Hafnia</taxon>
    </lineage>
</organism>
<dbReference type="AlphaFoldDB" id="A0A2A2M6T4"/>
<accession>A0A2A2M6T4</accession>
<reference evidence="1 2" key="1">
    <citation type="submission" date="2017-08" db="EMBL/GenBank/DDBJ databases">
        <title>Draft Genome Sequence of Hafnia alvei CITHA-6 Isolated from Raw Bovine Milk.</title>
        <authorList>
            <person name="Culligan E.P."/>
            <person name="Mcsweeney A."/>
            <person name="O'Doherty C."/>
            <person name="Gleeson E."/>
            <person name="O'Riordan D."/>
            <person name="Sleator R.D."/>
        </authorList>
    </citation>
    <scope>NUCLEOTIDE SEQUENCE [LARGE SCALE GENOMIC DNA]</scope>
    <source>
        <strain evidence="1 2">CITHA-6</strain>
    </source>
</reference>
<sequence length="273" mass="31840">MIYHYTDLNAAKSITENAQVWLTDYRFLNDTEEFTKGYEVLLDALEQYQDYAGEYPKDLIACFSRAVEYIRDDNFSQFERNNIFVSSFSKTTDSLSQWRSYGMYCLELDEAFVGTEDIHLLDCHYLHNECDAIEYADTIIRIHIMPALLKIWTERKPFLIDLKLSSLLEIYALSFKHAAFVDEDEVRFVVSCSPDDERISFRVRGQLLIPYIALEFKPQLIKSIIVGPVDNQDLACDSIAMFARKISRKVNHNQKDNDYALVVKNSDVPYRKI</sequence>
<dbReference type="EMBL" id="NQMS01000016">
    <property type="protein sequence ID" value="PAV94237.1"/>
    <property type="molecule type" value="Genomic_DNA"/>
</dbReference>
<dbReference type="OrthoDB" id="8550178at2"/>
<comment type="caution">
    <text evidence="1">The sequence shown here is derived from an EMBL/GenBank/DDBJ whole genome shotgun (WGS) entry which is preliminary data.</text>
</comment>
<name>A0A2A2M6T4_9GAMM</name>
<evidence type="ECO:0008006" key="3">
    <source>
        <dbReference type="Google" id="ProtNLM"/>
    </source>
</evidence>